<evidence type="ECO:0000256" key="2">
    <source>
        <dbReference type="ARBA" id="ARBA00022832"/>
    </source>
</evidence>
<dbReference type="InterPro" id="IPR020845">
    <property type="entry name" value="AMP-binding_CS"/>
</dbReference>
<dbReference type="EMBL" id="VGJX01000088">
    <property type="protein sequence ID" value="MBM3273970.1"/>
    <property type="molecule type" value="Genomic_DNA"/>
</dbReference>
<dbReference type="Proteomes" id="UP000703893">
    <property type="component" value="Unassembled WGS sequence"/>
</dbReference>
<evidence type="ECO:0000259" key="6">
    <source>
        <dbReference type="Pfam" id="PF00501"/>
    </source>
</evidence>
<evidence type="ECO:0000256" key="3">
    <source>
        <dbReference type="ARBA" id="ARBA00023098"/>
    </source>
</evidence>
<dbReference type="InterPro" id="IPR045851">
    <property type="entry name" value="AMP-bd_C_sf"/>
</dbReference>
<evidence type="ECO:0000313" key="8">
    <source>
        <dbReference type="Proteomes" id="UP000703893"/>
    </source>
</evidence>
<dbReference type="CDD" id="cd05907">
    <property type="entry name" value="VL_LC_FACS_like"/>
    <property type="match status" value="1"/>
</dbReference>
<dbReference type="InterPro" id="IPR000873">
    <property type="entry name" value="AMP-dep_synth/lig_dom"/>
</dbReference>
<dbReference type="Gene3D" id="3.30.300.30">
    <property type="match status" value="1"/>
</dbReference>
<gene>
    <name evidence="7" type="ORF">FJZ00_02365</name>
</gene>
<dbReference type="PANTHER" id="PTHR43272">
    <property type="entry name" value="LONG-CHAIN-FATTY-ACID--COA LIGASE"/>
    <property type="match status" value="1"/>
</dbReference>
<keyword evidence="2" id="KW-0276">Fatty acid metabolism</keyword>
<feature type="domain" description="AMP-dependent synthetase/ligase" evidence="6">
    <location>
        <begin position="19"/>
        <end position="427"/>
    </location>
</feature>
<dbReference type="Pfam" id="PF00501">
    <property type="entry name" value="AMP-binding"/>
    <property type="match status" value="1"/>
</dbReference>
<dbReference type="InterPro" id="IPR042099">
    <property type="entry name" value="ANL_N_sf"/>
</dbReference>
<reference evidence="7 8" key="1">
    <citation type="submission" date="2019-03" db="EMBL/GenBank/DDBJ databases">
        <title>Lake Tanganyika Metagenome-Assembled Genomes (MAGs).</title>
        <authorList>
            <person name="Tran P."/>
        </authorList>
    </citation>
    <scope>NUCLEOTIDE SEQUENCE [LARGE SCALE GENOMIC DNA]</scope>
    <source>
        <strain evidence="7">K_DeepCast_65m_m2_236</strain>
    </source>
</reference>
<dbReference type="AlphaFoldDB" id="A0A937X422"/>
<evidence type="ECO:0000256" key="1">
    <source>
        <dbReference type="ARBA" id="ARBA00022598"/>
    </source>
</evidence>
<evidence type="ECO:0000256" key="5">
    <source>
        <dbReference type="ARBA" id="ARBA00032875"/>
    </source>
</evidence>
<dbReference type="PROSITE" id="PS00455">
    <property type="entry name" value="AMP_BINDING"/>
    <property type="match status" value="1"/>
</dbReference>
<protein>
    <recommendedName>
        <fullName evidence="5">Acyl-CoA synthetase</fullName>
    </recommendedName>
</protein>
<keyword evidence="3" id="KW-0443">Lipid metabolism</keyword>
<evidence type="ECO:0000313" key="7">
    <source>
        <dbReference type="EMBL" id="MBM3273970.1"/>
    </source>
</evidence>
<name>A0A937X422_9BACT</name>
<sequence>MGAKGSEPPANVTEFFLDRVAEHGEKSLFRYHRDGAWTDMSYVQAGRRTRAIAGGLAALGLAIGDRVAIMSNNRPEWALADLGSLCAGAVVVTVYPSLTGEDAAYIIAHSGAKVVFVENADLAGKLRTQVARLPDVIATVLFEGEPAGDREFGLEALEGGANPEVADARVREAAALPPDATFSILYTSGTTGVPKGVVLTHRNLVLTLEAVLQTTPDTTPYDLNLSFLPLAHALERFGGLLMPLYMGRTVAYARSLQTVPEDIQAVRPSFLIVVPRVLEKIVARFQAKIAEEPAWKQALVRWSLSVGAEASRRREAGQYFGPVLGLKRAIADRLVFSKIRARLGGNLKLIACGSAPLSIEIARFFHAAGISVCEGWGATETSAPVTINVPHDYRLGSVGKPLPGLELVLAPDQELLVRGPGVFQAYFKDEASSDAAFTPDGFYRTGDIGRVDADGYYYIVDRKKDLIITSGGKNVAPQKIENLLRERPAISNALVHGDKRPCLVALLTLDRDALQAHRPDLATRPEDDADLRMHIQQEVDAVNSKLPRFEQIKAFCILPGDFSHEGGELTLTLKLRRRFIEQRYQDSLESLYDAELLAGARP</sequence>
<dbReference type="Gene3D" id="3.40.50.12780">
    <property type="entry name" value="N-terminal domain of ligase-like"/>
    <property type="match status" value="1"/>
</dbReference>
<dbReference type="Pfam" id="PF23562">
    <property type="entry name" value="AMP-binding_C_3"/>
    <property type="match status" value="1"/>
</dbReference>
<organism evidence="7 8">
    <name type="scientific">Candidatus Tanganyikabacteria bacterium</name>
    <dbReference type="NCBI Taxonomy" id="2961651"/>
    <lineage>
        <taxon>Bacteria</taxon>
        <taxon>Bacillati</taxon>
        <taxon>Candidatus Sericytochromatia</taxon>
        <taxon>Candidatus Tanganyikabacteria</taxon>
    </lineage>
</organism>
<dbReference type="GO" id="GO:0016020">
    <property type="term" value="C:membrane"/>
    <property type="evidence" value="ECO:0007669"/>
    <property type="project" value="TreeGrafter"/>
</dbReference>
<comment type="catalytic activity">
    <reaction evidence="4">
        <text>a long-chain fatty acid + ATP + CoA = a long-chain fatty acyl-CoA + AMP + diphosphate</text>
        <dbReference type="Rhea" id="RHEA:15421"/>
        <dbReference type="ChEBI" id="CHEBI:30616"/>
        <dbReference type="ChEBI" id="CHEBI:33019"/>
        <dbReference type="ChEBI" id="CHEBI:57287"/>
        <dbReference type="ChEBI" id="CHEBI:57560"/>
        <dbReference type="ChEBI" id="CHEBI:83139"/>
        <dbReference type="ChEBI" id="CHEBI:456215"/>
        <dbReference type="EC" id="6.2.1.3"/>
    </reaction>
    <physiologicalReaction direction="left-to-right" evidence="4">
        <dbReference type="Rhea" id="RHEA:15422"/>
    </physiologicalReaction>
</comment>
<accession>A0A937X422</accession>
<keyword evidence="1 7" id="KW-0436">Ligase</keyword>
<dbReference type="SUPFAM" id="SSF56801">
    <property type="entry name" value="Acetyl-CoA synthetase-like"/>
    <property type="match status" value="1"/>
</dbReference>
<dbReference type="GO" id="GO:0004467">
    <property type="term" value="F:long-chain fatty acid-CoA ligase activity"/>
    <property type="evidence" value="ECO:0007669"/>
    <property type="project" value="UniProtKB-EC"/>
</dbReference>
<comment type="caution">
    <text evidence="7">The sequence shown here is derived from an EMBL/GenBank/DDBJ whole genome shotgun (WGS) entry which is preliminary data.</text>
</comment>
<dbReference type="PANTHER" id="PTHR43272:SF32">
    <property type="entry name" value="AMP-DEPENDENT SYNTHETASE_LIGASE DOMAIN-CONTAINING PROTEIN"/>
    <property type="match status" value="1"/>
</dbReference>
<proteinExistence type="predicted"/>
<evidence type="ECO:0000256" key="4">
    <source>
        <dbReference type="ARBA" id="ARBA00024484"/>
    </source>
</evidence>